<gene>
    <name evidence="10" type="ORF">BacF7301_03550</name>
</gene>
<comment type="similarity">
    <text evidence="7">Belongs to the TonB-dependent receptor family.</text>
</comment>
<dbReference type="Proteomes" id="UP000501780">
    <property type="component" value="Chromosome"/>
</dbReference>
<keyword evidence="8" id="KW-0732">Signal</keyword>
<feature type="chain" id="PRO_5026207558" evidence="8">
    <location>
        <begin position="20"/>
        <end position="1189"/>
    </location>
</feature>
<dbReference type="Pfam" id="PF13715">
    <property type="entry name" value="CarbopepD_reg_2"/>
    <property type="match status" value="1"/>
</dbReference>
<dbReference type="PROSITE" id="PS52016">
    <property type="entry name" value="TONB_DEPENDENT_REC_3"/>
    <property type="match status" value="1"/>
</dbReference>
<evidence type="ECO:0000256" key="8">
    <source>
        <dbReference type="SAM" id="SignalP"/>
    </source>
</evidence>
<dbReference type="AlphaFoldDB" id="A0A6H0KL28"/>
<evidence type="ECO:0000256" key="5">
    <source>
        <dbReference type="ARBA" id="ARBA00023136"/>
    </source>
</evidence>
<keyword evidence="4 7" id="KW-0812">Transmembrane</keyword>
<evidence type="ECO:0000256" key="6">
    <source>
        <dbReference type="ARBA" id="ARBA00023237"/>
    </source>
</evidence>
<evidence type="ECO:0000256" key="2">
    <source>
        <dbReference type="ARBA" id="ARBA00022448"/>
    </source>
</evidence>
<evidence type="ECO:0000313" key="10">
    <source>
        <dbReference type="EMBL" id="QIU93278.1"/>
    </source>
</evidence>
<evidence type="ECO:0000259" key="9">
    <source>
        <dbReference type="Pfam" id="PF07715"/>
    </source>
</evidence>
<dbReference type="InterPro" id="IPR036942">
    <property type="entry name" value="Beta-barrel_TonB_sf"/>
</dbReference>
<dbReference type="RefSeq" id="WP_167960270.1">
    <property type="nucleotide sequence ID" value="NZ_CP050831.1"/>
</dbReference>
<accession>A0A6H0KL28</accession>
<dbReference type="InterPro" id="IPR023996">
    <property type="entry name" value="TonB-dep_OMP_SusC/RagA"/>
</dbReference>
<comment type="subcellular location">
    <subcellularLocation>
        <location evidence="1 7">Cell outer membrane</location>
        <topology evidence="1 7">Multi-pass membrane protein</topology>
    </subcellularLocation>
</comment>
<name>A0A6H0KL28_9BACE</name>
<feature type="signal peptide" evidence="8">
    <location>
        <begin position="1"/>
        <end position="19"/>
    </location>
</feature>
<protein>
    <submittedName>
        <fullName evidence="10">SusC/RagA family TonB-linked outer membrane protein</fullName>
    </submittedName>
</protein>
<dbReference type="KEGG" id="bfc:BacF7301_03550"/>
<evidence type="ECO:0000256" key="7">
    <source>
        <dbReference type="PROSITE-ProRule" id="PRU01360"/>
    </source>
</evidence>
<proteinExistence type="inferred from homology"/>
<reference evidence="10 11" key="1">
    <citation type="submission" date="2020-03" db="EMBL/GenBank/DDBJ databases">
        <title>Genomic analysis of Bacteroides faecium CBA7301.</title>
        <authorList>
            <person name="Kim J."/>
            <person name="Roh S.W."/>
        </authorList>
    </citation>
    <scope>NUCLEOTIDE SEQUENCE [LARGE SCALE GENOMIC DNA]</scope>
    <source>
        <strain evidence="10 11">CBA7301</strain>
    </source>
</reference>
<dbReference type="InterPro" id="IPR039426">
    <property type="entry name" value="TonB-dep_rcpt-like"/>
</dbReference>
<dbReference type="NCBIfam" id="TIGR04057">
    <property type="entry name" value="SusC_RagA_signa"/>
    <property type="match status" value="1"/>
</dbReference>
<dbReference type="SUPFAM" id="SSF56935">
    <property type="entry name" value="Porins"/>
    <property type="match status" value="1"/>
</dbReference>
<dbReference type="InterPro" id="IPR023997">
    <property type="entry name" value="TonB-dep_OMP_SusC/RagA_CS"/>
</dbReference>
<evidence type="ECO:0000256" key="3">
    <source>
        <dbReference type="ARBA" id="ARBA00022452"/>
    </source>
</evidence>
<dbReference type="Gene3D" id="2.40.170.20">
    <property type="entry name" value="TonB-dependent receptor, beta-barrel domain"/>
    <property type="match status" value="1"/>
</dbReference>
<keyword evidence="3 7" id="KW-1134">Transmembrane beta strand</keyword>
<dbReference type="InterPro" id="IPR012910">
    <property type="entry name" value="Plug_dom"/>
</dbReference>
<keyword evidence="11" id="KW-1185">Reference proteome</keyword>
<sequence length="1189" mass="132502">MNHFAAKMFWLLLTLTVFSANIRGQQSEKRISLEFKNERLANAFKKIEEASGYKFIFNYEDIFAYGVTGSIRNKTVTEALDEVIGKKPLVYKIDGNFITIALKPGSPEAEAKSRLCQLDGIVIDENRQPLPGAHVIIEGTKWVTTTDINGAYNFLVENSTTYTLRFSYLGMQTRQVKVSVEKGLANKKVSPVILKESDAALSEVVITGYQVMDRRESASAVSSIKAADIMVQGVSSIDQMLQGTIPGMAVMNTSGEPSATPKIRIRGNATINGNKSPVWVVDGVILEQDVPFTASDINSEDAEYLIGNAISGVNPQDIESITVLKDASATAIYGVKAANGVIVVTTKKGKAGRPVITYNGNVTLNTRPSYSNYHQMNSQERIAFSKQLVDAGYNFGRTPYGPTYEGAYEALMNKDMTLDEFKSEVGAMQTRNTDWFKHLFRNSITHTHNVSVSGGTEKMTYYISAGYQNIEGAAKGSDTEKISTLAKMTMDINKHISFTAKVDFTNTANSGYSSSVNPFNYAYNKSRTIPAFNNDGSYYMTYEKAGNTGTKSIGYNILKELDNTGKSSQLDDFNALLQLDVNIISGLKYTGTFSYHNTNTAQRDWATEQSYNISDIRGWDYGMYTPYDTDIYNASALPYGGMLYQSNLRKTGYTIRNQVSYTGIFGGYHHVNVMAGTEARRNAYKGVGITGYGWTPEFGEKFNPVITELFTSQYIQTGKTLPANTNSFTQVASFYGVASYSYDNRYILNMNIRSDGSNKFGSNPKYRWLPTYSFAVKWNLMNEAFLKDVSWIDNLALRSSYGIQGNIHEDSSPYLIITTGNRVENIPTSSIRLLPNPDLRWEKTRSWNAAVDFSLLEGRLRGGLDVYGKKTSDLIMSKTVASSNGRTLLYYNAGEMTNKGVEGFVNIGLLKRKDWEWRIGMNFSRNINKITYANPEDLSDVEIVEKMLNGSLAIEGAPIGSLYAYEFAGINQDNGYAMFYTRDGRESIRGSKTDMRLVRCGSIFPKLTGGFDTQLRYKDFSLSMNFTYSIGSVARIPNYYADNTHYIDPLSNLSTDWLKCWNKPGDQTIYPASYNSTALTNYFGTEAGAAYDTYDATIKGKTIYPYEMYNYSNIRVAKADFLKLKLVSLSYNFPKKMLQPLNVNSLMLRFQVTNLFTIADKKWNGLDPETNGANIPALPTFSLGVNVSF</sequence>
<evidence type="ECO:0000256" key="4">
    <source>
        <dbReference type="ARBA" id="ARBA00022692"/>
    </source>
</evidence>
<evidence type="ECO:0000313" key="11">
    <source>
        <dbReference type="Proteomes" id="UP000501780"/>
    </source>
</evidence>
<dbReference type="SUPFAM" id="SSF49464">
    <property type="entry name" value="Carboxypeptidase regulatory domain-like"/>
    <property type="match status" value="1"/>
</dbReference>
<dbReference type="Pfam" id="PF07715">
    <property type="entry name" value="Plug"/>
    <property type="match status" value="1"/>
</dbReference>
<dbReference type="EMBL" id="CP050831">
    <property type="protein sequence ID" value="QIU93278.1"/>
    <property type="molecule type" value="Genomic_DNA"/>
</dbReference>
<dbReference type="Gene3D" id="2.60.40.1120">
    <property type="entry name" value="Carboxypeptidase-like, regulatory domain"/>
    <property type="match status" value="1"/>
</dbReference>
<dbReference type="Gene3D" id="2.170.130.10">
    <property type="entry name" value="TonB-dependent receptor, plug domain"/>
    <property type="match status" value="1"/>
</dbReference>
<keyword evidence="2 7" id="KW-0813">Transport</keyword>
<dbReference type="GO" id="GO:0009279">
    <property type="term" value="C:cell outer membrane"/>
    <property type="evidence" value="ECO:0007669"/>
    <property type="project" value="UniProtKB-SubCell"/>
</dbReference>
<organism evidence="10 11">
    <name type="scientific">Bacteroides faecium</name>
    <dbReference type="NCBI Taxonomy" id="2715212"/>
    <lineage>
        <taxon>Bacteria</taxon>
        <taxon>Pseudomonadati</taxon>
        <taxon>Bacteroidota</taxon>
        <taxon>Bacteroidia</taxon>
        <taxon>Bacteroidales</taxon>
        <taxon>Bacteroidaceae</taxon>
        <taxon>Bacteroides</taxon>
    </lineage>
</organism>
<feature type="domain" description="TonB-dependent receptor plug" evidence="9">
    <location>
        <begin position="214"/>
        <end position="341"/>
    </location>
</feature>
<dbReference type="NCBIfam" id="TIGR04056">
    <property type="entry name" value="OMP_RagA_SusC"/>
    <property type="match status" value="1"/>
</dbReference>
<dbReference type="InterPro" id="IPR008969">
    <property type="entry name" value="CarboxyPept-like_regulatory"/>
</dbReference>
<dbReference type="Gene3D" id="3.55.50.30">
    <property type="match status" value="1"/>
</dbReference>
<keyword evidence="6 7" id="KW-0998">Cell outer membrane</keyword>
<keyword evidence="5 7" id="KW-0472">Membrane</keyword>
<evidence type="ECO:0000256" key="1">
    <source>
        <dbReference type="ARBA" id="ARBA00004571"/>
    </source>
</evidence>
<dbReference type="InterPro" id="IPR037066">
    <property type="entry name" value="Plug_dom_sf"/>
</dbReference>